<dbReference type="RefSeq" id="XP_018658935.2">
    <property type="nucleotide sequence ID" value="XM_018807897.2"/>
</dbReference>
<evidence type="ECO:0000313" key="1">
    <source>
        <dbReference type="EMBL" id="PON21599.1"/>
    </source>
</evidence>
<sequence length="171" mass="18731">MANMDNLFAIMDELSPTPCQLMSAAKENRIMVWRDEVVASTSASDAPASNYSAPSLVTTTTASSMSLTPSELATMSKSSRLWHKVKAQFTGKARRRSSVANADIPEFMTPPRKGETTRTAMYQNLRSGDAKYVEEEVTPGADSSNGRGRGLFSRQMRMIRASKLLQVNTIS</sequence>
<dbReference type="Proteomes" id="UP000054821">
    <property type="component" value="Unassembled WGS sequence"/>
</dbReference>
<evidence type="ECO:0000313" key="2">
    <source>
        <dbReference type="Proteomes" id="UP000054821"/>
    </source>
</evidence>
<reference evidence="1 2" key="1">
    <citation type="journal article" date="2016" name="Genome Announc.">
        <title>Draft Whole-Genome Sequence of Trichoderma gamsii T6085, a Promising Biocontrol Agent of Fusarium Head Blight on Wheat.</title>
        <authorList>
            <person name="Baroncelli R."/>
            <person name="Zapparata A."/>
            <person name="Piaggeschi G."/>
            <person name="Sarrocco S."/>
            <person name="Vannacci G."/>
        </authorList>
    </citation>
    <scope>NUCLEOTIDE SEQUENCE [LARGE SCALE GENOMIC DNA]</scope>
    <source>
        <strain evidence="1 2">T6085</strain>
    </source>
</reference>
<name>A0A2P4ZBC1_9HYPO</name>
<dbReference type="GeneID" id="29987980"/>
<proteinExistence type="predicted"/>
<dbReference type="EMBL" id="JPDN02000047">
    <property type="protein sequence ID" value="PON21599.1"/>
    <property type="molecule type" value="Genomic_DNA"/>
</dbReference>
<keyword evidence="2" id="KW-1185">Reference proteome</keyword>
<gene>
    <name evidence="1" type="ORF">TGAM01_v209488</name>
</gene>
<comment type="caution">
    <text evidence="1">The sequence shown here is derived from an EMBL/GenBank/DDBJ whole genome shotgun (WGS) entry which is preliminary data.</text>
</comment>
<dbReference type="AlphaFoldDB" id="A0A2P4ZBC1"/>
<protein>
    <submittedName>
        <fullName evidence="1">Uncharacterized protein</fullName>
    </submittedName>
</protein>
<organism evidence="1 2">
    <name type="scientific">Trichoderma gamsii</name>
    <dbReference type="NCBI Taxonomy" id="398673"/>
    <lineage>
        <taxon>Eukaryota</taxon>
        <taxon>Fungi</taxon>
        <taxon>Dikarya</taxon>
        <taxon>Ascomycota</taxon>
        <taxon>Pezizomycotina</taxon>
        <taxon>Sordariomycetes</taxon>
        <taxon>Hypocreomycetidae</taxon>
        <taxon>Hypocreales</taxon>
        <taxon>Hypocreaceae</taxon>
        <taxon>Trichoderma</taxon>
    </lineage>
</organism>
<accession>A0A2P4ZBC1</accession>